<evidence type="ECO:0000256" key="2">
    <source>
        <dbReference type="ARBA" id="ARBA00008335"/>
    </source>
</evidence>
<feature type="transmembrane region" description="Helical" evidence="8">
    <location>
        <begin position="166"/>
        <end position="186"/>
    </location>
</feature>
<dbReference type="Pfam" id="PF07690">
    <property type="entry name" value="MFS_1"/>
    <property type="match status" value="1"/>
</dbReference>
<feature type="transmembrane region" description="Helical" evidence="8">
    <location>
        <begin position="41"/>
        <end position="66"/>
    </location>
</feature>
<accession>A0A1G8BXU6</accession>
<comment type="subcellular location">
    <subcellularLocation>
        <location evidence="1">Cell membrane</location>
        <topology evidence="1">Multi-pass membrane protein</topology>
    </subcellularLocation>
</comment>
<dbReference type="PANTHER" id="PTHR43271:SF1">
    <property type="entry name" value="INNER MEMBRANE TRANSPORT PROTEIN YNFM"/>
    <property type="match status" value="1"/>
</dbReference>
<keyword evidence="4" id="KW-1003">Cell membrane</keyword>
<keyword evidence="6 8" id="KW-1133">Transmembrane helix</keyword>
<sequence length="420" mass="46894">MIKAGTKPFWRASAALSIASFLVFANIYFPQPLLPLFTKEFHISPLMSSLSVSLTIFALAISLLFYGPLSDAIGRKNIMFVTMLCVTIITLLTAFMPNFKTLLWLRILQGFFLAGLPAIAVAYIGEEFDQKALAVAIGIYISGNTVGGLSGRLISGFITDWAGWQWAFIVMSIISLICLLAFGWLLPRSQHFQPKPLAWKNALHDLGHHLKNRMLRYAYLIGGLHFLIFMGEYTYITYLLSGAPYYLPASVLGMLFLTYLAGTVSSTLSGKAARIIPQSLCIGIGITCMALGIALTLLHSLWMIACGLLLNSFGFFFAHSASSSWVSRHATFAKASAASLYLLAYYFGGSLGGFYLGFFYRWLGWSGVVLGAILVLLLTGWYMWQMYRIEHRKQLRKHIVHRLFYFCFSKYARHNGKMLS</sequence>
<dbReference type="PANTHER" id="PTHR43271">
    <property type="entry name" value="BLL2771 PROTEIN"/>
    <property type="match status" value="1"/>
</dbReference>
<evidence type="ECO:0000256" key="3">
    <source>
        <dbReference type="ARBA" id="ARBA00022448"/>
    </source>
</evidence>
<evidence type="ECO:0000256" key="8">
    <source>
        <dbReference type="SAM" id="Phobius"/>
    </source>
</evidence>
<feature type="transmembrane region" description="Helical" evidence="8">
    <location>
        <begin position="301"/>
        <end position="318"/>
    </location>
</feature>
<evidence type="ECO:0000256" key="6">
    <source>
        <dbReference type="ARBA" id="ARBA00022989"/>
    </source>
</evidence>
<keyword evidence="7 8" id="KW-0472">Membrane</keyword>
<keyword evidence="5 8" id="KW-0812">Transmembrane</keyword>
<evidence type="ECO:0000256" key="5">
    <source>
        <dbReference type="ARBA" id="ARBA00022692"/>
    </source>
</evidence>
<evidence type="ECO:0000313" key="11">
    <source>
        <dbReference type="Proteomes" id="UP000198956"/>
    </source>
</evidence>
<feature type="domain" description="Major facilitator superfamily (MFS) profile" evidence="9">
    <location>
        <begin position="12"/>
        <end position="392"/>
    </location>
</feature>
<dbReference type="GO" id="GO:0005886">
    <property type="term" value="C:plasma membrane"/>
    <property type="evidence" value="ECO:0007669"/>
    <property type="project" value="UniProtKB-SubCell"/>
</dbReference>
<feature type="transmembrane region" description="Helical" evidence="8">
    <location>
        <begin position="245"/>
        <end position="263"/>
    </location>
</feature>
<feature type="transmembrane region" description="Helical" evidence="8">
    <location>
        <begin position="78"/>
        <end position="97"/>
    </location>
</feature>
<reference evidence="10 11" key="1">
    <citation type="submission" date="2016-10" db="EMBL/GenBank/DDBJ databases">
        <authorList>
            <person name="de Groot N.N."/>
        </authorList>
    </citation>
    <scope>NUCLEOTIDE SEQUENCE [LARGE SCALE GENOMIC DNA]</scope>
    <source>
        <strain evidence="10 11">L 420-91</strain>
    </source>
</reference>
<dbReference type="InterPro" id="IPR011701">
    <property type="entry name" value="MFS"/>
</dbReference>
<dbReference type="AlphaFoldDB" id="A0A1G8BXU6"/>
<name>A0A1G8BXU6_ANETH</name>
<feature type="transmembrane region" description="Helical" evidence="8">
    <location>
        <begin position="217"/>
        <end position="239"/>
    </location>
</feature>
<keyword evidence="3" id="KW-0813">Transport</keyword>
<feature type="transmembrane region" description="Helical" evidence="8">
    <location>
        <begin position="132"/>
        <end position="154"/>
    </location>
</feature>
<dbReference type="GO" id="GO:0022857">
    <property type="term" value="F:transmembrane transporter activity"/>
    <property type="evidence" value="ECO:0007669"/>
    <property type="project" value="InterPro"/>
</dbReference>
<evidence type="ECO:0000256" key="4">
    <source>
        <dbReference type="ARBA" id="ARBA00022475"/>
    </source>
</evidence>
<gene>
    <name evidence="10" type="ORF">SAMN04489735_102223</name>
</gene>
<dbReference type="Gene3D" id="1.20.1250.20">
    <property type="entry name" value="MFS general substrate transporter like domains"/>
    <property type="match status" value="1"/>
</dbReference>
<dbReference type="InterPro" id="IPR036259">
    <property type="entry name" value="MFS_trans_sf"/>
</dbReference>
<organism evidence="10 11">
    <name type="scientific">Aneurinibacillus thermoaerophilus</name>
    <dbReference type="NCBI Taxonomy" id="143495"/>
    <lineage>
        <taxon>Bacteria</taxon>
        <taxon>Bacillati</taxon>
        <taxon>Bacillota</taxon>
        <taxon>Bacilli</taxon>
        <taxon>Bacillales</taxon>
        <taxon>Paenibacillaceae</taxon>
        <taxon>Aneurinibacillus group</taxon>
        <taxon>Aneurinibacillus</taxon>
    </lineage>
</organism>
<protein>
    <submittedName>
        <fullName evidence="10">MFS transporter, YNFM family, putative membrane transport protein</fullName>
    </submittedName>
</protein>
<feature type="transmembrane region" description="Helical" evidence="8">
    <location>
        <begin position="275"/>
        <end position="295"/>
    </location>
</feature>
<evidence type="ECO:0000259" key="9">
    <source>
        <dbReference type="PROSITE" id="PS50850"/>
    </source>
</evidence>
<feature type="transmembrane region" description="Helical" evidence="8">
    <location>
        <begin position="12"/>
        <end position="29"/>
    </location>
</feature>
<dbReference type="OrthoDB" id="63984at2"/>
<dbReference type="RefSeq" id="WP_091260730.1">
    <property type="nucleotide sequence ID" value="NZ_FNDE01000022.1"/>
</dbReference>
<dbReference type="Proteomes" id="UP000198956">
    <property type="component" value="Unassembled WGS sequence"/>
</dbReference>
<dbReference type="SUPFAM" id="SSF103473">
    <property type="entry name" value="MFS general substrate transporter"/>
    <property type="match status" value="1"/>
</dbReference>
<dbReference type="InterPro" id="IPR020846">
    <property type="entry name" value="MFS_dom"/>
</dbReference>
<dbReference type="EMBL" id="FNDE01000022">
    <property type="protein sequence ID" value="SDH38076.1"/>
    <property type="molecule type" value="Genomic_DNA"/>
</dbReference>
<feature type="transmembrane region" description="Helical" evidence="8">
    <location>
        <begin position="103"/>
        <end position="125"/>
    </location>
</feature>
<evidence type="ECO:0000256" key="7">
    <source>
        <dbReference type="ARBA" id="ARBA00023136"/>
    </source>
</evidence>
<dbReference type="CDD" id="cd17324">
    <property type="entry name" value="MFS_NepI_like"/>
    <property type="match status" value="1"/>
</dbReference>
<feature type="transmembrane region" description="Helical" evidence="8">
    <location>
        <begin position="362"/>
        <end position="384"/>
    </location>
</feature>
<comment type="similarity">
    <text evidence="2">Belongs to the major facilitator superfamily.</text>
</comment>
<dbReference type="PROSITE" id="PS50850">
    <property type="entry name" value="MFS"/>
    <property type="match status" value="1"/>
</dbReference>
<evidence type="ECO:0000256" key="1">
    <source>
        <dbReference type="ARBA" id="ARBA00004651"/>
    </source>
</evidence>
<evidence type="ECO:0000313" key="10">
    <source>
        <dbReference type="EMBL" id="SDH38076.1"/>
    </source>
</evidence>
<feature type="transmembrane region" description="Helical" evidence="8">
    <location>
        <begin position="338"/>
        <end position="356"/>
    </location>
</feature>
<proteinExistence type="inferred from homology"/>